<feature type="compositionally biased region" description="Low complexity" evidence="1">
    <location>
        <begin position="193"/>
        <end position="207"/>
    </location>
</feature>
<sequence>MALVFIQNALQVNFDSVLNLHNRGILKVFKALESSGLEGFLGCSATVYDEDLQDFFANANMERETGQHSQAYEDGPHCQIGSFDVVTQELLDIMVAIMGGVKINWSKILVEILKAMVDPSTKQASGFAVQISLLLEGDRTELVELVAPDCYSAGRGVDAAGGAPEVPPQQQVAQQSEHQRFTLVVVSSKKKSGSSSSRSGSSSSSGSKVEFCGQCGGNHPTAQCVGVQGSCNVCGQYGNFARVCPLAGSQHTAAPP</sequence>
<evidence type="ECO:0000313" key="2">
    <source>
        <dbReference type="EMBL" id="KZV50363.1"/>
    </source>
</evidence>
<reference evidence="2 3" key="1">
    <citation type="journal article" date="2015" name="Proc. Natl. Acad. Sci. U.S.A.">
        <title>The resurrection genome of Boea hygrometrica: A blueprint for survival of dehydration.</title>
        <authorList>
            <person name="Xiao L."/>
            <person name="Yang G."/>
            <person name="Zhang L."/>
            <person name="Yang X."/>
            <person name="Zhao S."/>
            <person name="Ji Z."/>
            <person name="Zhou Q."/>
            <person name="Hu M."/>
            <person name="Wang Y."/>
            <person name="Chen M."/>
            <person name="Xu Y."/>
            <person name="Jin H."/>
            <person name="Xiao X."/>
            <person name="Hu G."/>
            <person name="Bao F."/>
            <person name="Hu Y."/>
            <person name="Wan P."/>
            <person name="Li L."/>
            <person name="Deng X."/>
            <person name="Kuang T."/>
            <person name="Xiang C."/>
            <person name="Zhu J.K."/>
            <person name="Oliver M.J."/>
            <person name="He Y."/>
        </authorList>
    </citation>
    <scope>NUCLEOTIDE SEQUENCE [LARGE SCALE GENOMIC DNA]</scope>
    <source>
        <strain evidence="3">cv. XS01</strain>
    </source>
</reference>
<dbReference type="AlphaFoldDB" id="A0A2Z7CU80"/>
<feature type="region of interest" description="Disordered" evidence="1">
    <location>
        <begin position="187"/>
        <end position="207"/>
    </location>
</feature>
<evidence type="ECO:0008006" key="4">
    <source>
        <dbReference type="Google" id="ProtNLM"/>
    </source>
</evidence>
<accession>A0A2Z7CU80</accession>
<evidence type="ECO:0000256" key="1">
    <source>
        <dbReference type="SAM" id="MobiDB-lite"/>
    </source>
</evidence>
<organism evidence="2 3">
    <name type="scientific">Dorcoceras hygrometricum</name>
    <dbReference type="NCBI Taxonomy" id="472368"/>
    <lineage>
        <taxon>Eukaryota</taxon>
        <taxon>Viridiplantae</taxon>
        <taxon>Streptophyta</taxon>
        <taxon>Embryophyta</taxon>
        <taxon>Tracheophyta</taxon>
        <taxon>Spermatophyta</taxon>
        <taxon>Magnoliopsida</taxon>
        <taxon>eudicotyledons</taxon>
        <taxon>Gunneridae</taxon>
        <taxon>Pentapetalae</taxon>
        <taxon>asterids</taxon>
        <taxon>lamiids</taxon>
        <taxon>Lamiales</taxon>
        <taxon>Gesneriaceae</taxon>
        <taxon>Didymocarpoideae</taxon>
        <taxon>Trichosporeae</taxon>
        <taxon>Loxocarpinae</taxon>
        <taxon>Dorcoceras</taxon>
    </lineage>
</organism>
<name>A0A2Z7CU80_9LAMI</name>
<proteinExistence type="predicted"/>
<dbReference type="EMBL" id="KQ992455">
    <property type="protein sequence ID" value="KZV50363.1"/>
    <property type="molecule type" value="Genomic_DNA"/>
</dbReference>
<evidence type="ECO:0000313" key="3">
    <source>
        <dbReference type="Proteomes" id="UP000250235"/>
    </source>
</evidence>
<protein>
    <recommendedName>
        <fullName evidence="4">CCHC-type domain-containing protein</fullName>
    </recommendedName>
</protein>
<dbReference type="Proteomes" id="UP000250235">
    <property type="component" value="Unassembled WGS sequence"/>
</dbReference>
<gene>
    <name evidence="2" type="ORF">F511_10703</name>
</gene>
<keyword evidence="3" id="KW-1185">Reference proteome</keyword>